<dbReference type="InterPro" id="IPR007795">
    <property type="entry name" value="T7SS_EccB"/>
</dbReference>
<dbReference type="Proteomes" id="UP001500751">
    <property type="component" value="Unassembled WGS sequence"/>
</dbReference>
<proteinExistence type="predicted"/>
<dbReference type="EMBL" id="BAAAQN010000016">
    <property type="protein sequence ID" value="GAA2030395.1"/>
    <property type="molecule type" value="Genomic_DNA"/>
</dbReference>
<dbReference type="Pfam" id="PF05108">
    <property type="entry name" value="T7SS_ESX1_EccB"/>
    <property type="match status" value="1"/>
</dbReference>
<protein>
    <submittedName>
        <fullName evidence="3">Type VII secretion protein EccB</fullName>
    </submittedName>
</protein>
<keyword evidence="2" id="KW-0472">Membrane</keyword>
<name>A0ABP5FS71_9ACTN</name>
<dbReference type="PANTHER" id="PTHR40765">
    <property type="entry name" value="ESX-2 SECRETION SYSTEM ATPASE ECCB2"/>
    <property type="match status" value="1"/>
</dbReference>
<dbReference type="NCBIfam" id="TIGR03919">
    <property type="entry name" value="T7SS_EccB"/>
    <property type="match status" value="1"/>
</dbReference>
<comment type="caution">
    <text evidence="3">The sequence shown here is derived from an EMBL/GenBank/DDBJ whole genome shotgun (WGS) entry which is preliminary data.</text>
</comment>
<gene>
    <name evidence="3" type="primary">eccB_2</name>
    <name evidence="3" type="ORF">GCM10009839_32630</name>
</gene>
<keyword evidence="4" id="KW-1185">Reference proteome</keyword>
<sequence>MASQRDQVQAYGFLTGRLSSALVRADADAPRTPLHRTASGSSIGLVLGLLAGAGLLVWGLISPAGPQGWKADGTVVVDSATGARYVYSSGVLYPVLNFSSALLVGGGKAPVAVSDSEVAGVPHGQPLGILGAPDALPAASRLTAGPWLVCASTRTAPDGSTSPVSTLRLGAAPKAAAGGGTGGATGAGIAAVGADQALLVSDPAGIRYLVWEGSRLRVPAPWTLGALGLAGAEPLAVGYAFLDAVPAGPDLASPAVGTLGAAGPTVNGVASKVGQLFTVRQAGVPDQYFAARADGLTPLTDTGVDLMRNDPEVRASAYGGGAVEPTLLSSLAGVPLSSAASAAGSTAAAGSPAGSAAPGLPPRPPHALPSGARVQIPCARITFAGATQQVDLVTAPAAAAAGLPAVSGTAVTADARTADVFAVPPGGGAVVIALTGGGVPGDAHYVVADSGVKYPVPDTTALDHLGYHGVAVVEVPQTLLALLPTGPALDPAAAAGAVSGLAPSAHASAGG</sequence>
<keyword evidence="2" id="KW-0812">Transmembrane</keyword>
<evidence type="ECO:0000313" key="4">
    <source>
        <dbReference type="Proteomes" id="UP001500751"/>
    </source>
</evidence>
<evidence type="ECO:0000256" key="1">
    <source>
        <dbReference type="SAM" id="MobiDB-lite"/>
    </source>
</evidence>
<evidence type="ECO:0000313" key="3">
    <source>
        <dbReference type="EMBL" id="GAA2030395.1"/>
    </source>
</evidence>
<feature type="transmembrane region" description="Helical" evidence="2">
    <location>
        <begin position="43"/>
        <end position="61"/>
    </location>
</feature>
<dbReference type="RefSeq" id="WP_344666450.1">
    <property type="nucleotide sequence ID" value="NZ_BAAAQN010000016.1"/>
</dbReference>
<accession>A0ABP5FS71</accession>
<dbReference type="Gene3D" id="3.30.2390.20">
    <property type="entry name" value="Type VII secretion system EccB, repeat 1 domain"/>
    <property type="match status" value="1"/>
</dbReference>
<dbReference type="InterPro" id="IPR044857">
    <property type="entry name" value="T7SS_EccB_R1"/>
</dbReference>
<feature type="compositionally biased region" description="Low complexity" evidence="1">
    <location>
        <begin position="345"/>
        <end position="358"/>
    </location>
</feature>
<keyword evidence="2" id="KW-1133">Transmembrane helix</keyword>
<evidence type="ECO:0000256" key="2">
    <source>
        <dbReference type="SAM" id="Phobius"/>
    </source>
</evidence>
<feature type="region of interest" description="Disordered" evidence="1">
    <location>
        <begin position="345"/>
        <end position="371"/>
    </location>
</feature>
<dbReference type="PANTHER" id="PTHR40765:SF2">
    <property type="entry name" value="ESX-2 SECRETION SYSTEM ATPASE ECCB2"/>
    <property type="match status" value="1"/>
</dbReference>
<reference evidence="4" key="1">
    <citation type="journal article" date="2019" name="Int. J. Syst. Evol. Microbiol.">
        <title>The Global Catalogue of Microorganisms (GCM) 10K type strain sequencing project: providing services to taxonomists for standard genome sequencing and annotation.</title>
        <authorList>
            <consortium name="The Broad Institute Genomics Platform"/>
            <consortium name="The Broad Institute Genome Sequencing Center for Infectious Disease"/>
            <person name="Wu L."/>
            <person name="Ma J."/>
        </authorList>
    </citation>
    <scope>NUCLEOTIDE SEQUENCE [LARGE SCALE GENOMIC DNA]</scope>
    <source>
        <strain evidence="4">JCM 16014</strain>
    </source>
</reference>
<organism evidence="3 4">
    <name type="scientific">Catenulispora yoronensis</name>
    <dbReference type="NCBI Taxonomy" id="450799"/>
    <lineage>
        <taxon>Bacteria</taxon>
        <taxon>Bacillati</taxon>
        <taxon>Actinomycetota</taxon>
        <taxon>Actinomycetes</taxon>
        <taxon>Catenulisporales</taxon>
        <taxon>Catenulisporaceae</taxon>
        <taxon>Catenulispora</taxon>
    </lineage>
</organism>